<evidence type="ECO:0000256" key="10">
    <source>
        <dbReference type="ARBA" id="ARBA00057735"/>
    </source>
</evidence>
<comment type="function">
    <text evidence="10 11">Phosphorylation of dTMP to form dTDP in both de novo and salvage pathways of dTTP synthesis.</text>
</comment>
<dbReference type="EMBL" id="ACWF01000003">
    <property type="protein sequence ID" value="EHL79718.1"/>
    <property type="molecule type" value="Genomic_DNA"/>
</dbReference>
<keyword evidence="7 11" id="KW-0418">Kinase</keyword>
<evidence type="ECO:0000313" key="13">
    <source>
        <dbReference type="EMBL" id="EHL79718.1"/>
    </source>
</evidence>
<evidence type="ECO:0000256" key="5">
    <source>
        <dbReference type="ARBA" id="ARBA00022727"/>
    </source>
</evidence>
<evidence type="ECO:0000259" key="12">
    <source>
        <dbReference type="Pfam" id="PF02223"/>
    </source>
</evidence>
<evidence type="ECO:0000256" key="6">
    <source>
        <dbReference type="ARBA" id="ARBA00022741"/>
    </source>
</evidence>
<dbReference type="InterPro" id="IPR018094">
    <property type="entry name" value="Thymidylate_kinase"/>
</dbReference>
<dbReference type="PANTHER" id="PTHR10344:SF4">
    <property type="entry name" value="UMP-CMP KINASE 2, MITOCHONDRIAL"/>
    <property type="match status" value="1"/>
</dbReference>
<dbReference type="InterPro" id="IPR018095">
    <property type="entry name" value="Thymidylate_kin_CS"/>
</dbReference>
<keyword evidence="14" id="KW-1185">Reference proteome</keyword>
<evidence type="ECO:0000256" key="9">
    <source>
        <dbReference type="ARBA" id="ARBA00048743"/>
    </source>
</evidence>
<dbReference type="PANTHER" id="PTHR10344">
    <property type="entry name" value="THYMIDYLATE KINASE"/>
    <property type="match status" value="1"/>
</dbReference>
<evidence type="ECO:0000256" key="7">
    <source>
        <dbReference type="ARBA" id="ARBA00022777"/>
    </source>
</evidence>
<keyword evidence="4 11" id="KW-0808">Transferase</keyword>
<dbReference type="PROSITE" id="PS01331">
    <property type="entry name" value="THYMIDYLATE_KINASE"/>
    <property type="match status" value="1"/>
</dbReference>
<comment type="similarity">
    <text evidence="1 11">Belongs to the thymidylate kinase family.</text>
</comment>
<evidence type="ECO:0000256" key="1">
    <source>
        <dbReference type="ARBA" id="ARBA00009776"/>
    </source>
</evidence>
<dbReference type="GO" id="GO:0005829">
    <property type="term" value="C:cytosol"/>
    <property type="evidence" value="ECO:0007669"/>
    <property type="project" value="TreeGrafter"/>
</dbReference>
<gene>
    <name evidence="11" type="primary">tmk</name>
    <name evidence="13" type="ORF">HMPREF1015_02819</name>
</gene>
<dbReference type="RefSeq" id="WP_003352338.1">
    <property type="nucleotide sequence ID" value="NZ_JH414739.1"/>
</dbReference>
<dbReference type="Gene3D" id="3.40.50.300">
    <property type="entry name" value="P-loop containing nucleotide triphosphate hydrolases"/>
    <property type="match status" value="1"/>
</dbReference>
<evidence type="ECO:0000256" key="8">
    <source>
        <dbReference type="ARBA" id="ARBA00022840"/>
    </source>
</evidence>
<sequence>MINNGIFITVEGPEGAGKTTIAQRIVENLKREGYQAMYTREPGGISISEQIRQILLNSQNTAMDGRTEALLYAAARRQHLVEKVIPALEAGTIVVCDRFIDSSLAYQGYARGLGVEEVYKINEFAVDDAMPHLTLYFDISPEIGLRRIQQNKGREVNRLDLETLDFHQRVRKGYWQLLDQFPERMVKINAEQPIESVFQDSWKTVLKFLLNR</sequence>
<dbReference type="Proteomes" id="UP000011747">
    <property type="component" value="Unassembled WGS sequence"/>
</dbReference>
<dbReference type="GO" id="GO:0006235">
    <property type="term" value="P:dTTP biosynthetic process"/>
    <property type="evidence" value="ECO:0007669"/>
    <property type="project" value="UniProtKB-UniRule"/>
</dbReference>
<dbReference type="HOGENOM" id="CLU_049131_0_2_9"/>
<keyword evidence="6 11" id="KW-0547">Nucleotide-binding</keyword>
<comment type="catalytic activity">
    <reaction evidence="9 11">
        <text>dTMP + ATP = dTDP + ADP</text>
        <dbReference type="Rhea" id="RHEA:13517"/>
        <dbReference type="ChEBI" id="CHEBI:30616"/>
        <dbReference type="ChEBI" id="CHEBI:58369"/>
        <dbReference type="ChEBI" id="CHEBI:63528"/>
        <dbReference type="ChEBI" id="CHEBI:456216"/>
        <dbReference type="EC" id="2.7.4.9"/>
    </reaction>
</comment>
<accession>G9QGQ5</accession>
<proteinExistence type="inferred from homology"/>
<dbReference type="InterPro" id="IPR027417">
    <property type="entry name" value="P-loop_NTPase"/>
</dbReference>
<feature type="domain" description="Thymidylate kinase-like" evidence="12">
    <location>
        <begin position="10"/>
        <end position="199"/>
    </location>
</feature>
<organism evidence="13 14">
    <name type="scientific">Bacillus smithii 7_3_47FAA</name>
    <dbReference type="NCBI Taxonomy" id="665952"/>
    <lineage>
        <taxon>Bacteria</taxon>
        <taxon>Bacillati</taxon>
        <taxon>Bacillota</taxon>
        <taxon>Bacilli</taxon>
        <taxon>Bacillales</taxon>
        <taxon>Bacillaceae</taxon>
        <taxon>Bacillus</taxon>
    </lineage>
</organism>
<dbReference type="CDD" id="cd01672">
    <property type="entry name" value="TMPK"/>
    <property type="match status" value="1"/>
</dbReference>
<dbReference type="AlphaFoldDB" id="G9QGQ5"/>
<evidence type="ECO:0000256" key="4">
    <source>
        <dbReference type="ARBA" id="ARBA00022679"/>
    </source>
</evidence>
<evidence type="ECO:0000256" key="2">
    <source>
        <dbReference type="ARBA" id="ARBA00012980"/>
    </source>
</evidence>
<protein>
    <recommendedName>
        <fullName evidence="3 11">Thymidylate kinase</fullName>
        <ecNumber evidence="2 11">2.7.4.9</ecNumber>
    </recommendedName>
    <alternativeName>
        <fullName evidence="11">dTMP kinase</fullName>
    </alternativeName>
</protein>
<dbReference type="GO" id="GO:0005524">
    <property type="term" value="F:ATP binding"/>
    <property type="evidence" value="ECO:0007669"/>
    <property type="project" value="UniProtKB-UniRule"/>
</dbReference>
<feature type="binding site" evidence="11">
    <location>
        <begin position="12"/>
        <end position="19"/>
    </location>
    <ligand>
        <name>ATP</name>
        <dbReference type="ChEBI" id="CHEBI:30616"/>
    </ligand>
</feature>
<dbReference type="GeneID" id="87580313"/>
<dbReference type="GO" id="GO:0004798">
    <property type="term" value="F:dTMP kinase activity"/>
    <property type="evidence" value="ECO:0007669"/>
    <property type="project" value="UniProtKB-UniRule"/>
</dbReference>
<keyword evidence="5 11" id="KW-0545">Nucleotide biosynthesis</keyword>
<keyword evidence="8 11" id="KW-0067">ATP-binding</keyword>
<dbReference type="SUPFAM" id="SSF52540">
    <property type="entry name" value="P-loop containing nucleoside triphosphate hydrolases"/>
    <property type="match status" value="1"/>
</dbReference>
<dbReference type="FunFam" id="3.40.50.300:FF:000225">
    <property type="entry name" value="Thymidylate kinase"/>
    <property type="match status" value="1"/>
</dbReference>
<dbReference type="Pfam" id="PF02223">
    <property type="entry name" value="Thymidylate_kin"/>
    <property type="match status" value="1"/>
</dbReference>
<name>G9QGQ5_9BACI</name>
<dbReference type="PATRIC" id="fig|665952.3.peg.74"/>
<dbReference type="InterPro" id="IPR039430">
    <property type="entry name" value="Thymidylate_kin-like_dom"/>
</dbReference>
<comment type="caution">
    <text evidence="13">The sequence shown here is derived from an EMBL/GenBank/DDBJ whole genome shotgun (WGS) entry which is preliminary data.</text>
</comment>
<dbReference type="HAMAP" id="MF_00165">
    <property type="entry name" value="Thymidylate_kinase"/>
    <property type="match status" value="1"/>
</dbReference>
<dbReference type="GO" id="GO:0006233">
    <property type="term" value="P:dTDP biosynthetic process"/>
    <property type="evidence" value="ECO:0007669"/>
    <property type="project" value="InterPro"/>
</dbReference>
<evidence type="ECO:0000256" key="3">
    <source>
        <dbReference type="ARBA" id="ARBA00017144"/>
    </source>
</evidence>
<dbReference type="EC" id="2.7.4.9" evidence="2 11"/>
<dbReference type="NCBIfam" id="TIGR00041">
    <property type="entry name" value="DTMP_kinase"/>
    <property type="match status" value="1"/>
</dbReference>
<reference evidence="13 14" key="1">
    <citation type="submission" date="2011-09" db="EMBL/GenBank/DDBJ databases">
        <title>The Genome Sequence of Bacillus smithii 7_3_47FAA.</title>
        <authorList>
            <consortium name="The Broad Institute Genome Sequencing Platform"/>
            <person name="Earl A."/>
            <person name="Ward D."/>
            <person name="Feldgarden M."/>
            <person name="Gevers D."/>
            <person name="Daigneault M."/>
            <person name="Strauss J."/>
            <person name="Allen-Vercoe E."/>
            <person name="Young S.K."/>
            <person name="Zeng Q."/>
            <person name="Gargeya S."/>
            <person name="Fitzgerald M."/>
            <person name="Haas B."/>
            <person name="Abouelleil A."/>
            <person name="Alvarado L."/>
            <person name="Arachchi H.M."/>
            <person name="Berlin A."/>
            <person name="Brown A."/>
            <person name="Chapman S.B."/>
            <person name="Chen Z."/>
            <person name="Dunbar C."/>
            <person name="Freedman E."/>
            <person name="Gearin G."/>
            <person name="Goldberg J."/>
            <person name="Griggs A."/>
            <person name="Gujja S."/>
            <person name="Heiman D."/>
            <person name="Howarth C."/>
            <person name="Larson L."/>
            <person name="Lui A."/>
            <person name="MacDonald P.J.P."/>
            <person name="Montmayeur A."/>
            <person name="Murphy C."/>
            <person name="Neiman D."/>
            <person name="Pearson M."/>
            <person name="Priest M."/>
            <person name="Roberts A."/>
            <person name="Saif S."/>
            <person name="Shea T."/>
            <person name="Shenoy N."/>
            <person name="Sisk P."/>
            <person name="Stolte C."/>
            <person name="Sykes S."/>
            <person name="Wortman J."/>
            <person name="Nusbaum C."/>
            <person name="Birren B."/>
        </authorList>
    </citation>
    <scope>NUCLEOTIDE SEQUENCE [LARGE SCALE GENOMIC DNA]</scope>
    <source>
        <strain evidence="13 14">7_3_47FAA</strain>
    </source>
</reference>
<evidence type="ECO:0000313" key="14">
    <source>
        <dbReference type="Proteomes" id="UP000011747"/>
    </source>
</evidence>
<dbReference type="GO" id="GO:0006227">
    <property type="term" value="P:dUDP biosynthetic process"/>
    <property type="evidence" value="ECO:0007669"/>
    <property type="project" value="TreeGrafter"/>
</dbReference>
<evidence type="ECO:0000256" key="11">
    <source>
        <dbReference type="HAMAP-Rule" id="MF_00165"/>
    </source>
</evidence>